<dbReference type="Gene3D" id="3.40.50.1820">
    <property type="entry name" value="alpha/beta hydrolase"/>
    <property type="match status" value="1"/>
</dbReference>
<organism evidence="2 3">
    <name type="scientific">Herbaspirillum rhizosphaerae</name>
    <dbReference type="NCBI Taxonomy" id="346179"/>
    <lineage>
        <taxon>Bacteria</taxon>
        <taxon>Pseudomonadati</taxon>
        <taxon>Pseudomonadota</taxon>
        <taxon>Betaproteobacteria</taxon>
        <taxon>Burkholderiales</taxon>
        <taxon>Oxalobacteraceae</taxon>
        <taxon>Herbaspirillum</taxon>
    </lineage>
</organism>
<comment type="caution">
    <text evidence="2">The sequence shown here is derived from an EMBL/GenBank/DDBJ whole genome shotgun (WGS) entry which is preliminary data.</text>
</comment>
<dbReference type="Proteomes" id="UP001629214">
    <property type="component" value="Unassembled WGS sequence"/>
</dbReference>
<dbReference type="InterPro" id="IPR029058">
    <property type="entry name" value="AB_hydrolase_fold"/>
</dbReference>
<evidence type="ECO:0000313" key="2">
    <source>
        <dbReference type="EMBL" id="MFL9879642.1"/>
    </source>
</evidence>
<name>A0ABW8Z949_9BURK</name>
<feature type="domain" description="AB hydrolase-1" evidence="1">
    <location>
        <begin position="30"/>
        <end position="249"/>
    </location>
</feature>
<proteinExistence type="predicted"/>
<dbReference type="RefSeq" id="WP_408168710.1">
    <property type="nucleotide sequence ID" value="NZ_JAQQFR010000009.1"/>
</dbReference>
<evidence type="ECO:0000259" key="1">
    <source>
        <dbReference type="Pfam" id="PF12697"/>
    </source>
</evidence>
<reference evidence="2 3" key="1">
    <citation type="journal article" date="2024" name="Chem. Sci.">
        <title>Discovery of megapolipeptins by genome mining of a Burkholderiales bacteria collection.</title>
        <authorList>
            <person name="Paulo B.S."/>
            <person name="Recchia M.J.J."/>
            <person name="Lee S."/>
            <person name="Fergusson C.H."/>
            <person name="Romanowski S.B."/>
            <person name="Hernandez A."/>
            <person name="Krull N."/>
            <person name="Liu D.Y."/>
            <person name="Cavanagh H."/>
            <person name="Bos A."/>
            <person name="Gray C.A."/>
            <person name="Murphy B.T."/>
            <person name="Linington R.G."/>
            <person name="Eustaquio A.S."/>
        </authorList>
    </citation>
    <scope>NUCLEOTIDE SEQUENCE [LARGE SCALE GENOMIC DNA]</scope>
    <source>
        <strain evidence="2 3">RL21-008-BIB-B</strain>
    </source>
</reference>
<protein>
    <submittedName>
        <fullName evidence="2">Alpha/beta hydrolase</fullName>
    </submittedName>
</protein>
<dbReference type="SUPFAM" id="SSF53474">
    <property type="entry name" value="alpha/beta-Hydrolases"/>
    <property type="match status" value="1"/>
</dbReference>
<dbReference type="GO" id="GO:0016787">
    <property type="term" value="F:hydrolase activity"/>
    <property type="evidence" value="ECO:0007669"/>
    <property type="project" value="UniProtKB-KW"/>
</dbReference>
<dbReference type="PANTHER" id="PTHR43689:SF8">
    <property type="entry name" value="ALPHA_BETA-HYDROLASES SUPERFAMILY PROTEIN"/>
    <property type="match status" value="1"/>
</dbReference>
<sequence length="259" mass="28643">MPHVRIDFAVGEACHIYYELIDGQAEKPCLVFLHEGLGCTAMWKDFPRRLCEITGCPGLLYDRLGYGLSDALQHARATDYLHRYALDELPQVLAHALPAQQPYILIGHSDGGSIALLHAAQQPASLLGIITEAAHVFVETVTLDGIRVAEQAYADGKLRGLSKYHGDKTEQIFKAWSDTWLTTDFAKWNIEQVLPSIVCPALILQGIDDQYGTRRQVDAIVEAVPGARMQLLEQCGHTPHQEQATAVLELMNAFIQSQA</sequence>
<dbReference type="InterPro" id="IPR000073">
    <property type="entry name" value="AB_hydrolase_1"/>
</dbReference>
<keyword evidence="3" id="KW-1185">Reference proteome</keyword>
<keyword evidence="2" id="KW-0378">Hydrolase</keyword>
<dbReference type="EMBL" id="JAQQFR010000009">
    <property type="protein sequence ID" value="MFL9879642.1"/>
    <property type="molecule type" value="Genomic_DNA"/>
</dbReference>
<evidence type="ECO:0000313" key="3">
    <source>
        <dbReference type="Proteomes" id="UP001629214"/>
    </source>
</evidence>
<gene>
    <name evidence="2" type="ORF">PQR63_14680</name>
</gene>
<dbReference type="Pfam" id="PF12697">
    <property type="entry name" value="Abhydrolase_6"/>
    <property type="match status" value="1"/>
</dbReference>
<dbReference type="PANTHER" id="PTHR43689">
    <property type="entry name" value="HYDROLASE"/>
    <property type="match status" value="1"/>
</dbReference>
<accession>A0ABW8Z949</accession>